<organism evidence="3">
    <name type="scientific">invertebrate metagenome</name>
    <dbReference type="NCBI Taxonomy" id="1711999"/>
    <lineage>
        <taxon>unclassified sequences</taxon>
        <taxon>metagenomes</taxon>
        <taxon>organismal metagenomes</taxon>
    </lineage>
</organism>
<dbReference type="PANTHER" id="PTHR21152">
    <property type="entry name" value="AMINOTRANSFERASE CLASS V"/>
    <property type="match status" value="1"/>
</dbReference>
<dbReference type="InterPro" id="IPR015424">
    <property type="entry name" value="PyrdxlP-dep_Trfase"/>
</dbReference>
<dbReference type="InterPro" id="IPR015421">
    <property type="entry name" value="PyrdxlP-dep_Trfase_major"/>
</dbReference>
<evidence type="ECO:0000313" key="3">
    <source>
        <dbReference type="EMBL" id="VBB69516.1"/>
    </source>
</evidence>
<dbReference type="GO" id="GO:0004760">
    <property type="term" value="F:L-serine-pyruvate transaminase activity"/>
    <property type="evidence" value="ECO:0007669"/>
    <property type="project" value="UniProtKB-EC"/>
</dbReference>
<name>A0A484H611_9ZZZZ</name>
<accession>A0A484H611</accession>
<dbReference type="GO" id="GO:0019265">
    <property type="term" value="P:glycine biosynthetic process, by transamination of glyoxylate"/>
    <property type="evidence" value="ECO:0007669"/>
    <property type="project" value="TreeGrafter"/>
</dbReference>
<dbReference type="GO" id="GO:0005777">
    <property type="term" value="C:peroxisome"/>
    <property type="evidence" value="ECO:0007669"/>
    <property type="project" value="TreeGrafter"/>
</dbReference>
<dbReference type="PANTHER" id="PTHR21152:SF40">
    <property type="entry name" value="ALANINE--GLYOXYLATE AMINOTRANSFERASE"/>
    <property type="match status" value="1"/>
</dbReference>
<keyword evidence="3" id="KW-0032">Aminotransferase</keyword>
<dbReference type="AlphaFoldDB" id="A0A484H611"/>
<evidence type="ECO:0000256" key="1">
    <source>
        <dbReference type="ARBA" id="ARBA00001933"/>
    </source>
</evidence>
<proteinExistence type="predicted"/>
<comment type="cofactor">
    <cofactor evidence="1">
        <name>pyridoxal 5'-phosphate</name>
        <dbReference type="ChEBI" id="CHEBI:597326"/>
    </cofactor>
</comment>
<gene>
    <name evidence="3" type="ORF">RIEGSTA812A_PEG_989</name>
</gene>
<reference evidence="3" key="1">
    <citation type="submission" date="2018-10" db="EMBL/GenBank/DDBJ databases">
        <authorList>
            <person name="Gruber-Vodicka H."/>
            <person name="Jaeckle O."/>
        </authorList>
    </citation>
    <scope>NUCLEOTIDE SEQUENCE</scope>
</reference>
<dbReference type="EC" id="2.6.1.44" evidence="3"/>
<dbReference type="EC" id="2.6.1.51" evidence="3"/>
<dbReference type="EMBL" id="LR026963">
    <property type="protein sequence ID" value="VBB69516.1"/>
    <property type="molecule type" value="Genomic_DNA"/>
</dbReference>
<keyword evidence="3" id="KW-0670">Pyruvate</keyword>
<dbReference type="GO" id="GO:0008453">
    <property type="term" value="F:alanine-glyoxylate transaminase activity"/>
    <property type="evidence" value="ECO:0007669"/>
    <property type="project" value="UniProtKB-EC"/>
</dbReference>
<dbReference type="Gene3D" id="3.40.640.10">
    <property type="entry name" value="Type I PLP-dependent aspartate aminotransferase-like (Major domain)"/>
    <property type="match status" value="1"/>
</dbReference>
<dbReference type="SUPFAM" id="SSF53383">
    <property type="entry name" value="PLP-dependent transferases"/>
    <property type="match status" value="1"/>
</dbReference>
<sequence>MGPGPSNVHPRVLAAMARPTIGHMDPAFLSMMDELKTLLQYTQYTFCTCNDLTLAISAPGSAGMETCFVTLLETGDRVIGMFGSRMKENIERCDTYSGRFSVGYPCCYLYSSRLSCRTTHGL</sequence>
<evidence type="ECO:0000256" key="2">
    <source>
        <dbReference type="ARBA" id="ARBA00022898"/>
    </source>
</evidence>
<keyword evidence="3" id="KW-0808">Transferase</keyword>
<protein>
    <submittedName>
        <fullName evidence="3">Serine--pyruvate aminotransferase / L-alanine:glyoxylate aminotransferase</fullName>
        <ecNumber evidence="3">2.6.1.44</ecNumber>
        <ecNumber evidence="3">2.6.1.51</ecNumber>
    </submittedName>
</protein>
<keyword evidence="2" id="KW-0663">Pyridoxal phosphate</keyword>